<dbReference type="RefSeq" id="WP_238456366.1">
    <property type="nucleotide sequence ID" value="NZ_FOOX01000005.1"/>
</dbReference>
<dbReference type="InterPro" id="IPR001296">
    <property type="entry name" value="Glyco_trans_1"/>
</dbReference>
<dbReference type="InterPro" id="IPR050194">
    <property type="entry name" value="Glycosyltransferase_grp1"/>
</dbReference>
<evidence type="ECO:0000313" key="3">
    <source>
        <dbReference type="EMBL" id="SFG45879.1"/>
    </source>
</evidence>
<dbReference type="Pfam" id="PF13439">
    <property type="entry name" value="Glyco_transf_4"/>
    <property type="match status" value="1"/>
</dbReference>
<sequence length="392" mass="44440">MGLKIGIFTDSYRPYTSGVVRSIETFTEEYRAQGHKTYIFAPDYQNCQKEYGVFRFSSIPAPTNHEYALAVPFSIRLRPTLKKLDLDIIHVHSPFLLGRLGAKYARKLNVPLVFTFHTLYDQYVHYIPIGQNITREITKKFCADFCNNCDLIIVPTAVVGERLIHWGVKTKIKPVPTGINVSEFMITQKDWLFQKFNIDPSCKLLISVGRLGKEKNFSFLINSYKHIYDHFPNTRLVIVGNGPEKEVLSNQCEKLGLKDKVIFTGTLTKEEMVKAYNSAHLFVFASVTETQGLVVGEAKAAGLPVVAVKAFGISEMVENDIDGFLTDLDTDKFIEKVIKILTDEELRQILSKNAKINAEKISSKNCANLLLQCYYDIIETNNHKSKFSNSTI</sequence>
<evidence type="ECO:0000259" key="2">
    <source>
        <dbReference type="Pfam" id="PF13439"/>
    </source>
</evidence>
<gene>
    <name evidence="3" type="ORF">SAMN05660649_01695</name>
</gene>
<feature type="domain" description="Glycosyl transferase family 1" evidence="1">
    <location>
        <begin position="192"/>
        <end position="355"/>
    </location>
</feature>
<accession>A0A1I2S2A3</accession>
<reference evidence="4" key="1">
    <citation type="submission" date="2016-10" db="EMBL/GenBank/DDBJ databases">
        <authorList>
            <person name="Varghese N."/>
            <person name="Submissions S."/>
        </authorList>
    </citation>
    <scope>NUCLEOTIDE SEQUENCE [LARGE SCALE GENOMIC DNA]</scope>
    <source>
        <strain evidence="4">DSM 17038</strain>
    </source>
</reference>
<dbReference type="EMBL" id="FOOX01000005">
    <property type="protein sequence ID" value="SFG45879.1"/>
    <property type="molecule type" value="Genomic_DNA"/>
</dbReference>
<dbReference type="SUPFAM" id="SSF53756">
    <property type="entry name" value="UDP-Glycosyltransferase/glycogen phosphorylase"/>
    <property type="match status" value="1"/>
</dbReference>
<dbReference type="GO" id="GO:0016757">
    <property type="term" value="F:glycosyltransferase activity"/>
    <property type="evidence" value="ECO:0007669"/>
    <property type="project" value="InterPro"/>
</dbReference>
<organism evidence="3 4">
    <name type="scientific">Desulfotruncus arcticus DSM 17038</name>
    <dbReference type="NCBI Taxonomy" id="1121424"/>
    <lineage>
        <taxon>Bacteria</taxon>
        <taxon>Bacillati</taxon>
        <taxon>Bacillota</taxon>
        <taxon>Clostridia</taxon>
        <taxon>Eubacteriales</taxon>
        <taxon>Desulfallaceae</taxon>
        <taxon>Desulfotruncus</taxon>
    </lineage>
</organism>
<dbReference type="InterPro" id="IPR028098">
    <property type="entry name" value="Glyco_trans_4-like_N"/>
</dbReference>
<dbReference type="PANTHER" id="PTHR45947:SF3">
    <property type="entry name" value="SULFOQUINOVOSYL TRANSFERASE SQD2"/>
    <property type="match status" value="1"/>
</dbReference>
<dbReference type="Pfam" id="PF00534">
    <property type="entry name" value="Glycos_transf_1"/>
    <property type="match status" value="1"/>
</dbReference>
<dbReference type="CDD" id="cd03817">
    <property type="entry name" value="GT4_UGDG-like"/>
    <property type="match status" value="1"/>
</dbReference>
<keyword evidence="3" id="KW-0808">Transferase</keyword>
<protein>
    <submittedName>
        <fullName evidence="3">Glycosyltransferase involved in cell wall bisynthesis</fullName>
    </submittedName>
</protein>
<name>A0A1I2S2A3_9FIRM</name>
<evidence type="ECO:0000313" key="4">
    <source>
        <dbReference type="Proteomes" id="UP000199337"/>
    </source>
</evidence>
<keyword evidence="4" id="KW-1185">Reference proteome</keyword>
<feature type="domain" description="Glycosyltransferase subfamily 4-like N-terminal" evidence="2">
    <location>
        <begin position="17"/>
        <end position="182"/>
    </location>
</feature>
<dbReference type="STRING" id="341036.SAMN05660649_01695"/>
<dbReference type="AlphaFoldDB" id="A0A1I2S2A3"/>
<dbReference type="PANTHER" id="PTHR45947">
    <property type="entry name" value="SULFOQUINOVOSYL TRANSFERASE SQD2"/>
    <property type="match status" value="1"/>
</dbReference>
<proteinExistence type="predicted"/>
<evidence type="ECO:0000259" key="1">
    <source>
        <dbReference type="Pfam" id="PF00534"/>
    </source>
</evidence>
<dbReference type="Proteomes" id="UP000199337">
    <property type="component" value="Unassembled WGS sequence"/>
</dbReference>
<dbReference type="Gene3D" id="3.40.50.2000">
    <property type="entry name" value="Glycogen Phosphorylase B"/>
    <property type="match status" value="2"/>
</dbReference>